<evidence type="ECO:0000313" key="3">
    <source>
        <dbReference type="Proteomes" id="UP001271640"/>
    </source>
</evidence>
<accession>A0ABU4SKR5</accession>
<keyword evidence="3" id="KW-1185">Reference proteome</keyword>
<reference evidence="3" key="1">
    <citation type="journal article" date="2024" name="Toxins">
        <title>Genome Sequence Analysis of Native Xenorhabdus Strains Isolated from Entomopathogenic Nematodes in Argentina.</title>
        <authorList>
            <person name="Palma L."/>
            <person name="Frizzo L."/>
            <person name="Kaiser S."/>
            <person name="Berry C."/>
            <person name="Caballero P."/>
            <person name="Bode H.B."/>
            <person name="Del Valle E.E."/>
        </authorList>
    </citation>
    <scope>NUCLEOTIDE SEQUENCE [LARGE SCALE GENOMIC DNA]</scope>
    <source>
        <strain evidence="3">Reich</strain>
    </source>
</reference>
<sequence>MFLMWSQIFGSRKQVVNVILDYIDVFYNHHHKHSTPGYLAPVEYKIVM</sequence>
<protein>
    <recommendedName>
        <fullName evidence="1">Integrase catalytic domain-containing protein</fullName>
    </recommendedName>
</protein>
<organism evidence="2 3">
    <name type="scientific">Xenorhabdus littoralis</name>
    <dbReference type="NCBI Taxonomy" id="2582835"/>
    <lineage>
        <taxon>Bacteria</taxon>
        <taxon>Pseudomonadati</taxon>
        <taxon>Pseudomonadota</taxon>
        <taxon>Gammaproteobacteria</taxon>
        <taxon>Enterobacterales</taxon>
        <taxon>Morganellaceae</taxon>
        <taxon>Xenorhabdus</taxon>
    </lineage>
</organism>
<proteinExistence type="predicted"/>
<dbReference type="Proteomes" id="UP001271640">
    <property type="component" value="Unassembled WGS sequence"/>
</dbReference>
<dbReference type="EMBL" id="VCDP01000027">
    <property type="protein sequence ID" value="MDX7999250.1"/>
    <property type="molecule type" value="Genomic_DNA"/>
</dbReference>
<name>A0ABU4SKR5_9GAMM</name>
<gene>
    <name evidence="2" type="ORF">FE394_08555</name>
</gene>
<evidence type="ECO:0000313" key="2">
    <source>
        <dbReference type="EMBL" id="MDX7999250.1"/>
    </source>
</evidence>
<feature type="domain" description="Integrase catalytic" evidence="1">
    <location>
        <begin position="6"/>
        <end position="45"/>
    </location>
</feature>
<evidence type="ECO:0000259" key="1">
    <source>
        <dbReference type="Pfam" id="PF13333"/>
    </source>
</evidence>
<comment type="caution">
    <text evidence="2">The sequence shown here is derived from an EMBL/GenBank/DDBJ whole genome shotgun (WGS) entry which is preliminary data.</text>
</comment>
<dbReference type="InterPro" id="IPR001584">
    <property type="entry name" value="Integrase_cat-core"/>
</dbReference>
<dbReference type="Pfam" id="PF13333">
    <property type="entry name" value="rve_2"/>
    <property type="match status" value="1"/>
</dbReference>